<feature type="domain" description="RsbT co-antagonist protein RsbRD N-terminal" evidence="1">
    <location>
        <begin position="22"/>
        <end position="152"/>
    </location>
</feature>
<comment type="caution">
    <text evidence="2">The sequence shown here is derived from an EMBL/GenBank/DDBJ whole genome shotgun (WGS) entry which is preliminary data.</text>
</comment>
<organism evidence="2 3">
    <name type="scientific">Neomoorella humiferrea</name>
    <dbReference type="NCBI Taxonomy" id="676965"/>
    <lineage>
        <taxon>Bacteria</taxon>
        <taxon>Bacillati</taxon>
        <taxon>Bacillota</taxon>
        <taxon>Clostridia</taxon>
        <taxon>Neomoorellales</taxon>
        <taxon>Neomoorellaceae</taxon>
        <taxon>Neomoorella</taxon>
    </lineage>
</organism>
<evidence type="ECO:0000259" key="1">
    <source>
        <dbReference type="Pfam" id="PF14361"/>
    </source>
</evidence>
<accession>A0A2T0AT76</accession>
<protein>
    <recommendedName>
        <fullName evidence="1">RsbT co-antagonist protein RsbRD N-terminal domain-containing protein</fullName>
    </recommendedName>
</protein>
<reference evidence="2 3" key="1">
    <citation type="submission" date="2018-03" db="EMBL/GenBank/DDBJ databases">
        <title>Genome sequence of Moorella humiferrea DSM 23265.</title>
        <authorList>
            <person name="Poehlein A."/>
            <person name="Daniel R."/>
        </authorList>
    </citation>
    <scope>NUCLEOTIDE SEQUENCE [LARGE SCALE GENOMIC DNA]</scope>
    <source>
        <strain evidence="2 3">DSM 23265</strain>
    </source>
</reference>
<dbReference type="EMBL" id="PVXM01000019">
    <property type="protein sequence ID" value="PRR73623.1"/>
    <property type="molecule type" value="Genomic_DNA"/>
</dbReference>
<gene>
    <name evidence="2" type="ORF">MOHU_11580</name>
</gene>
<sequence>MKGGRNAMAPEGMAVLRNRKREIVQKWYQAVLASYPAETARFLREEKDPFANPVGNTIYEGLTELYEAVVGEIEGERLKACLDEIIRIRAVQEFLPSQALAFIFQLKPILEEELHAYSGKNDALKELEARLETVALLAFDVYMQCREQLWKIRVEEFKNRTARLLQRANLNISLP</sequence>
<dbReference type="InterPro" id="IPR025751">
    <property type="entry name" value="RsbRD_N_dom"/>
</dbReference>
<dbReference type="OrthoDB" id="1724246at2"/>
<evidence type="ECO:0000313" key="2">
    <source>
        <dbReference type="EMBL" id="PRR73623.1"/>
    </source>
</evidence>
<name>A0A2T0AT76_9FIRM</name>
<dbReference type="Proteomes" id="UP000238415">
    <property type="component" value="Unassembled WGS sequence"/>
</dbReference>
<proteinExistence type="predicted"/>
<dbReference type="AlphaFoldDB" id="A0A2T0AT76"/>
<dbReference type="Pfam" id="PF14361">
    <property type="entry name" value="RsbRD_N"/>
    <property type="match status" value="1"/>
</dbReference>
<keyword evidence="3" id="KW-1185">Reference proteome</keyword>
<evidence type="ECO:0000313" key="3">
    <source>
        <dbReference type="Proteomes" id="UP000238415"/>
    </source>
</evidence>
<dbReference type="RefSeq" id="WP_106005151.1">
    <property type="nucleotide sequence ID" value="NZ_CP136419.1"/>
</dbReference>